<protein>
    <submittedName>
        <fullName evidence="2">Type I addiction module toxin, SymE family</fullName>
    </submittedName>
</protein>
<dbReference type="Pfam" id="PF08845">
    <property type="entry name" value="SymE_toxin"/>
    <property type="match status" value="1"/>
</dbReference>
<dbReference type="InterPro" id="IPR014944">
    <property type="entry name" value="Toxin_SymE-like"/>
</dbReference>
<evidence type="ECO:0000259" key="1">
    <source>
        <dbReference type="Pfam" id="PF08845"/>
    </source>
</evidence>
<feature type="domain" description="Toxin SymE-like" evidence="1">
    <location>
        <begin position="12"/>
        <end position="46"/>
    </location>
</feature>
<name>A0A972SHW4_9BURK</name>
<evidence type="ECO:0000313" key="2">
    <source>
        <dbReference type="EMBL" id="NPT55424.1"/>
    </source>
</evidence>
<gene>
    <name evidence="2" type="ORF">GNZ13_12645</name>
</gene>
<dbReference type="Proteomes" id="UP000655523">
    <property type="component" value="Unassembled WGS sequence"/>
</dbReference>
<dbReference type="RefSeq" id="WP_172164373.1">
    <property type="nucleotide sequence ID" value="NZ_WOEZ01000059.1"/>
</dbReference>
<sequence>MPTHLRKDPPTFPWMKLSGRWIETAGFKPGQRVRITVEHQKLIITPL</sequence>
<dbReference type="GO" id="GO:0016788">
    <property type="term" value="F:hydrolase activity, acting on ester bonds"/>
    <property type="evidence" value="ECO:0007669"/>
    <property type="project" value="InterPro"/>
</dbReference>
<dbReference type="GO" id="GO:0016070">
    <property type="term" value="P:RNA metabolic process"/>
    <property type="evidence" value="ECO:0007669"/>
    <property type="project" value="InterPro"/>
</dbReference>
<dbReference type="GO" id="GO:0003723">
    <property type="term" value="F:RNA binding"/>
    <property type="evidence" value="ECO:0007669"/>
    <property type="project" value="InterPro"/>
</dbReference>
<proteinExistence type="predicted"/>
<keyword evidence="3" id="KW-1185">Reference proteome</keyword>
<dbReference type="EMBL" id="WOEZ01000059">
    <property type="protein sequence ID" value="NPT55424.1"/>
    <property type="molecule type" value="Genomic_DNA"/>
</dbReference>
<evidence type="ECO:0000313" key="3">
    <source>
        <dbReference type="Proteomes" id="UP000655523"/>
    </source>
</evidence>
<dbReference type="GO" id="GO:0005737">
    <property type="term" value="C:cytoplasm"/>
    <property type="evidence" value="ECO:0007669"/>
    <property type="project" value="InterPro"/>
</dbReference>
<comment type="caution">
    <text evidence="2">The sequence shown here is derived from an EMBL/GenBank/DDBJ whole genome shotgun (WGS) entry which is preliminary data.</text>
</comment>
<organism evidence="2 3">
    <name type="scientific">Paraburkholderia elongata</name>
    <dbReference type="NCBI Taxonomy" id="2675747"/>
    <lineage>
        <taxon>Bacteria</taxon>
        <taxon>Pseudomonadati</taxon>
        <taxon>Pseudomonadota</taxon>
        <taxon>Betaproteobacteria</taxon>
        <taxon>Burkholderiales</taxon>
        <taxon>Burkholderiaceae</taxon>
        <taxon>Paraburkholderia</taxon>
    </lineage>
</organism>
<dbReference type="AlphaFoldDB" id="A0A972SHW4"/>
<reference evidence="2 3" key="1">
    <citation type="submission" date="2019-11" db="EMBL/GenBank/DDBJ databases">
        <title>Metabolism of dissolved organic matter in forest soils.</title>
        <authorList>
            <person name="Cyle K.T."/>
            <person name="Wilhelm R.C."/>
            <person name="Martinez C.E."/>
        </authorList>
    </citation>
    <scope>NUCLEOTIDE SEQUENCE [LARGE SCALE GENOMIC DNA]</scope>
    <source>
        <strain evidence="2 3">5N</strain>
    </source>
</reference>
<accession>A0A972SHW4</accession>